<dbReference type="Pfam" id="PF10294">
    <property type="entry name" value="Methyltransf_16"/>
    <property type="match status" value="1"/>
</dbReference>
<dbReference type="EMBL" id="PGOL01002564">
    <property type="protein sequence ID" value="PKI46921.1"/>
    <property type="molecule type" value="Genomic_DNA"/>
</dbReference>
<dbReference type="Gene3D" id="3.40.50.150">
    <property type="entry name" value="Vaccinia Virus protein VP39"/>
    <property type="match status" value="1"/>
</dbReference>
<dbReference type="STRING" id="22663.A0A2I0ISE8"/>
<dbReference type="PANTHER" id="PTHR14614:SF123">
    <property type="entry name" value="OS04G0645500 PROTEIN"/>
    <property type="match status" value="1"/>
</dbReference>
<dbReference type="PANTHER" id="PTHR14614">
    <property type="entry name" value="HEPATOCELLULAR CARCINOMA-ASSOCIATED ANTIGEN"/>
    <property type="match status" value="1"/>
</dbReference>
<protein>
    <submittedName>
        <fullName evidence="1">Uncharacterized protein</fullName>
    </submittedName>
</protein>
<dbReference type="InterPro" id="IPR019410">
    <property type="entry name" value="Methyltransf_16"/>
</dbReference>
<gene>
    <name evidence="1" type="ORF">CRG98_032732</name>
</gene>
<accession>A0A2I0ISE8</accession>
<reference evidence="1 2" key="1">
    <citation type="submission" date="2017-11" db="EMBL/GenBank/DDBJ databases">
        <title>De-novo sequencing of pomegranate (Punica granatum L.) genome.</title>
        <authorList>
            <person name="Akparov Z."/>
            <person name="Amiraslanov A."/>
            <person name="Hajiyeva S."/>
            <person name="Abbasov M."/>
            <person name="Kaur K."/>
            <person name="Hamwieh A."/>
            <person name="Solovyev V."/>
            <person name="Salamov A."/>
            <person name="Braich B."/>
            <person name="Kosarev P."/>
            <person name="Mahmoud A."/>
            <person name="Hajiyev E."/>
            <person name="Babayeva S."/>
            <person name="Izzatullayeva V."/>
            <person name="Mammadov A."/>
            <person name="Mammadov A."/>
            <person name="Sharifova S."/>
            <person name="Ojaghi J."/>
            <person name="Eynullazada K."/>
            <person name="Bayramov B."/>
            <person name="Abdulazimova A."/>
            <person name="Shahmuradov I."/>
        </authorList>
    </citation>
    <scope>NUCLEOTIDE SEQUENCE [LARGE SCALE GENOMIC DNA]</scope>
    <source>
        <strain evidence="2">cv. AG2017</strain>
        <tissue evidence="1">Leaf</tissue>
    </source>
</reference>
<dbReference type="GeneID" id="116203387"/>
<dbReference type="OrthoDB" id="413520at2759"/>
<dbReference type="AlphaFoldDB" id="A0A2I0ISE8"/>
<organism evidence="1 2">
    <name type="scientific">Punica granatum</name>
    <name type="common">Pomegranate</name>
    <dbReference type="NCBI Taxonomy" id="22663"/>
    <lineage>
        <taxon>Eukaryota</taxon>
        <taxon>Viridiplantae</taxon>
        <taxon>Streptophyta</taxon>
        <taxon>Embryophyta</taxon>
        <taxon>Tracheophyta</taxon>
        <taxon>Spermatophyta</taxon>
        <taxon>Magnoliopsida</taxon>
        <taxon>eudicotyledons</taxon>
        <taxon>Gunneridae</taxon>
        <taxon>Pentapetalae</taxon>
        <taxon>rosids</taxon>
        <taxon>malvids</taxon>
        <taxon>Myrtales</taxon>
        <taxon>Lythraceae</taxon>
        <taxon>Punica</taxon>
    </lineage>
</organism>
<sequence>MVGAREIEIPGGHNLTIHELDNVYDSLTGRALTGSWLWDSALVLSHWMASSAHLHFPLRGTSVLELGAGTGLPSLTAALLGAARVVLTDVGPILPGLAKNVEANGLGNRVEVRELVWGSVDEDLTQLGRFDLVLMSDVFIDPGEMPALAETLETVCREGTRIWAAGEVRTGTGECLSELVNRGFTVDEVLSQPSAAPSTSQGDDDSGTFAVYNLVLPRADAPRNSPPTIKSKTLT</sequence>
<dbReference type="InterPro" id="IPR029063">
    <property type="entry name" value="SAM-dependent_MTases_sf"/>
</dbReference>
<dbReference type="Proteomes" id="UP000233551">
    <property type="component" value="Unassembled WGS sequence"/>
</dbReference>
<evidence type="ECO:0000313" key="1">
    <source>
        <dbReference type="EMBL" id="PKI46921.1"/>
    </source>
</evidence>
<comment type="caution">
    <text evidence="1">The sequence shown here is derived from an EMBL/GenBank/DDBJ whole genome shotgun (WGS) entry which is preliminary data.</text>
</comment>
<evidence type="ECO:0000313" key="2">
    <source>
        <dbReference type="Proteomes" id="UP000233551"/>
    </source>
</evidence>
<name>A0A2I0ISE8_PUNGR</name>
<dbReference type="CDD" id="cd02440">
    <property type="entry name" value="AdoMet_MTases"/>
    <property type="match status" value="1"/>
</dbReference>
<dbReference type="SUPFAM" id="SSF53335">
    <property type="entry name" value="S-adenosyl-L-methionine-dependent methyltransferases"/>
    <property type="match status" value="1"/>
</dbReference>
<proteinExistence type="predicted"/>
<keyword evidence="2" id="KW-1185">Reference proteome</keyword>